<dbReference type="NCBIfam" id="TIGR00756">
    <property type="entry name" value="PPR"/>
    <property type="match status" value="4"/>
</dbReference>
<dbReference type="Gene3D" id="1.25.40.10">
    <property type="entry name" value="Tetratricopeptide repeat domain"/>
    <property type="match status" value="4"/>
</dbReference>
<feature type="repeat" description="PPR" evidence="2">
    <location>
        <begin position="611"/>
        <end position="641"/>
    </location>
</feature>
<keyword evidence="6" id="KW-1185">Reference proteome</keyword>
<dbReference type="EMBL" id="JBHFFA010000004">
    <property type="protein sequence ID" value="KAL2630696.1"/>
    <property type="molecule type" value="Genomic_DNA"/>
</dbReference>
<dbReference type="InterPro" id="IPR002885">
    <property type="entry name" value="PPR_rpt"/>
</dbReference>
<keyword evidence="1" id="KW-0677">Repeat</keyword>
<feature type="repeat" description="PPR" evidence="2">
    <location>
        <begin position="386"/>
        <end position="416"/>
    </location>
</feature>
<evidence type="ECO:0000256" key="3">
    <source>
        <dbReference type="SAM" id="Coils"/>
    </source>
</evidence>
<evidence type="ECO:0000256" key="4">
    <source>
        <dbReference type="SAM" id="MobiDB-lite"/>
    </source>
</evidence>
<feature type="compositionally biased region" description="Acidic residues" evidence="4">
    <location>
        <begin position="223"/>
        <end position="235"/>
    </location>
</feature>
<evidence type="ECO:0000313" key="5">
    <source>
        <dbReference type="EMBL" id="KAL2630696.1"/>
    </source>
</evidence>
<dbReference type="InterPro" id="IPR011990">
    <property type="entry name" value="TPR-like_helical_dom_sf"/>
</dbReference>
<proteinExistence type="predicted"/>
<feature type="region of interest" description="Disordered" evidence="4">
    <location>
        <begin position="879"/>
        <end position="936"/>
    </location>
</feature>
<feature type="repeat" description="PPR" evidence="2">
    <location>
        <begin position="692"/>
        <end position="726"/>
    </location>
</feature>
<dbReference type="Pfam" id="PF13812">
    <property type="entry name" value="PPR_3"/>
    <property type="match status" value="1"/>
</dbReference>
<feature type="repeat" description="PPR" evidence="2">
    <location>
        <begin position="645"/>
        <end position="679"/>
    </location>
</feature>
<dbReference type="PROSITE" id="PS51375">
    <property type="entry name" value="PPR"/>
    <property type="match status" value="7"/>
</dbReference>
<dbReference type="PANTHER" id="PTHR46935:SF2">
    <property type="entry name" value="PENTACOTRIPEPTIDE-REPEAT REGION OF PRORP DOMAIN-CONTAINING PROTEIN"/>
    <property type="match status" value="1"/>
</dbReference>
<feature type="coiled-coil region" evidence="3">
    <location>
        <begin position="78"/>
        <end position="105"/>
    </location>
</feature>
<dbReference type="SUPFAM" id="SSF48452">
    <property type="entry name" value="TPR-like"/>
    <property type="match status" value="1"/>
</dbReference>
<evidence type="ECO:0008006" key="7">
    <source>
        <dbReference type="Google" id="ProtNLM"/>
    </source>
</evidence>
<feature type="compositionally biased region" description="Basic residues" evidence="4">
    <location>
        <begin position="915"/>
        <end position="925"/>
    </location>
</feature>
<evidence type="ECO:0000256" key="2">
    <source>
        <dbReference type="PROSITE-ProRule" id="PRU00708"/>
    </source>
</evidence>
<feature type="compositionally biased region" description="Low complexity" evidence="4">
    <location>
        <begin position="145"/>
        <end position="155"/>
    </location>
</feature>
<evidence type="ECO:0000313" key="6">
    <source>
        <dbReference type="Proteomes" id="UP001605036"/>
    </source>
</evidence>
<feature type="repeat" description="PPR" evidence="2">
    <location>
        <begin position="541"/>
        <end position="575"/>
    </location>
</feature>
<dbReference type="Proteomes" id="UP001605036">
    <property type="component" value="Unassembled WGS sequence"/>
</dbReference>
<dbReference type="Pfam" id="PF01535">
    <property type="entry name" value="PPR"/>
    <property type="match status" value="3"/>
</dbReference>
<gene>
    <name evidence="5" type="ORF">R1flu_015382</name>
</gene>
<feature type="repeat" description="PPR" evidence="2">
    <location>
        <begin position="506"/>
        <end position="540"/>
    </location>
</feature>
<dbReference type="Pfam" id="PF13041">
    <property type="entry name" value="PPR_2"/>
    <property type="match status" value="1"/>
</dbReference>
<feature type="region of interest" description="Disordered" evidence="4">
    <location>
        <begin position="130"/>
        <end position="155"/>
    </location>
</feature>
<dbReference type="AlphaFoldDB" id="A0ABD1YJ92"/>
<dbReference type="PANTHER" id="PTHR46935">
    <property type="entry name" value="OS01G0674700 PROTEIN"/>
    <property type="match status" value="1"/>
</dbReference>
<feature type="region of interest" description="Disordered" evidence="4">
    <location>
        <begin position="223"/>
        <end position="249"/>
    </location>
</feature>
<evidence type="ECO:0000256" key="1">
    <source>
        <dbReference type="ARBA" id="ARBA00022737"/>
    </source>
</evidence>
<feature type="repeat" description="PPR" evidence="2">
    <location>
        <begin position="471"/>
        <end position="505"/>
    </location>
</feature>
<comment type="caution">
    <text evidence="5">The sequence shown here is derived from an EMBL/GenBank/DDBJ whole genome shotgun (WGS) entry which is preliminary data.</text>
</comment>
<protein>
    <recommendedName>
        <fullName evidence="7">Pentatricopeptide repeat-containing protein</fullName>
    </recommendedName>
</protein>
<accession>A0ABD1YJ92</accession>
<dbReference type="InterPro" id="IPR044645">
    <property type="entry name" value="DG1/EMB2279-like"/>
</dbReference>
<name>A0ABD1YJ92_9MARC</name>
<reference evidence="5 6" key="1">
    <citation type="submission" date="2024-09" db="EMBL/GenBank/DDBJ databases">
        <title>Chromosome-scale assembly of Riccia fluitans.</title>
        <authorList>
            <person name="Paukszto L."/>
            <person name="Sawicki J."/>
            <person name="Karawczyk K."/>
            <person name="Piernik-Szablinska J."/>
            <person name="Szczecinska M."/>
            <person name="Mazdziarz M."/>
        </authorList>
    </citation>
    <scope>NUCLEOTIDE SEQUENCE [LARGE SCALE GENOMIC DNA]</scope>
    <source>
        <strain evidence="5">Rf_01</strain>
        <tissue evidence="5">Aerial parts of the thallus</tissue>
    </source>
</reference>
<sequence length="959" mass="108028">MSQSAAAAAAAATASQSLSFSSIVGGWRPNSLVTWQGNAPSSSSVRLRTCRCTLENEIAPAIEGVQKIQELTPKELHHLRKKKERKILRKRKKELREKERLAELAKLPVVKPNFAIRRFSNDFDTWNKPRRRKAPELTPDNLGLEVSGSGKESGVEVSNRLDNRWSEFEVVYQERLKNLTAGVDPSSSEALVQDNGDCNSFEAHQSESDFQRFQITETSCESENEINSENLEAEEGTTTAHEESGSELLEQESMREFLRGEVENLMDSVGRASNRKKVSKVVVGQRNGAPVYLSTEDEDSTHKRHIQRDDMMEQKQLDWLVKQLNSVNLRADGVHLSRLMRSSGLKITDGRAVFLLQSLGTLGNWRRALQVVNWLTSRHRYPPMKSRYVYTTLLAVLGQSRRPAEALKVFRDMCEDTESYPDMAAYHAIAVILGQAGFLEELLDLISALRREPKNVKYSLKLENHGALDPDVVIFNAVLNACVPHKEWKCALWVLDEIRKEKLRPNSASYGLAIEVMVKAGKLNLAFDLLQVMEDDRCLPNSLTYRVLVEGLGQVGKPDKAVALVKRMEERGIIPTSGVYFALASTLCKCGRWKDAILQVGRLMEVSDKPLVQTYTGLINACVKAGHWQDAISVFKFMEEVCAPNIGTYNIMIALYGRHKLFSEAKYLFESLEAGRLNPQKMYKNDSRLTRDNFTYDAMMGACVVCGEWETLETTYKQMLLHGYELKSKRHGWILEALGNAGKYDLVETMFSGMLKCQNEAVSAELYQIMICSFIMARDDENAFRCLEDMVRQAMTISSKDLRKLQEAACSLSGADREPFLDMLNLLQVSSVFAFDRSGKSVTSGNQSSLGNRLNYQHLRASMLTDEQMGRTRYRKELATTSEDAGPSVEVPGSCAERKGIEDEESAKDSGVTKPKGKKHRRPKKPAYTPDPEIPGWELLWTGLDRQQHKNPVDLSVFQ</sequence>
<organism evidence="5 6">
    <name type="scientific">Riccia fluitans</name>
    <dbReference type="NCBI Taxonomy" id="41844"/>
    <lineage>
        <taxon>Eukaryota</taxon>
        <taxon>Viridiplantae</taxon>
        <taxon>Streptophyta</taxon>
        <taxon>Embryophyta</taxon>
        <taxon>Marchantiophyta</taxon>
        <taxon>Marchantiopsida</taxon>
        <taxon>Marchantiidae</taxon>
        <taxon>Marchantiales</taxon>
        <taxon>Ricciaceae</taxon>
        <taxon>Riccia</taxon>
    </lineage>
</organism>
<keyword evidence="3" id="KW-0175">Coiled coil</keyword>